<sequence>MRSYTSVRAPLTFKISELILARLEYAKTNPCMIPMPTEHCAQCKPEKPCGGGHVYVIELGHGIGERSPRKHLTHLFVGQTKDSVEERMQRNLTLKDEKTVLSIEEARANPGGNNWKLKGMKIVRSHYVRHRPDLYEQFNPLENDVMVLKDVERRLTRKLEREKDTFSGLRKYRVHGVGKVPKGRQYKRKGESPTQCKYRSVPKKRGGKRSRRGKCRSDGLLKKCGECGKMLHLCTEHTFCSNTCYWANKQ</sequence>
<protein>
    <submittedName>
        <fullName evidence="2">Uncharacterized protein</fullName>
    </submittedName>
</protein>
<evidence type="ECO:0000256" key="1">
    <source>
        <dbReference type="SAM" id="MobiDB-lite"/>
    </source>
</evidence>
<accession>A0A075FW56</accession>
<feature type="compositionally biased region" description="Basic residues" evidence="1">
    <location>
        <begin position="200"/>
        <end position="214"/>
    </location>
</feature>
<evidence type="ECO:0000313" key="2">
    <source>
        <dbReference type="EMBL" id="AIE95568.1"/>
    </source>
</evidence>
<reference evidence="2" key="1">
    <citation type="journal article" date="2014" name="Genome Biol. Evol.">
        <title>Pangenome evidence for extensive interdomain horizontal transfer affecting lineage core and shell genes in uncultured planktonic thaumarchaeota and euryarchaeota.</title>
        <authorList>
            <person name="Deschamps P."/>
            <person name="Zivanovic Y."/>
            <person name="Moreira D."/>
            <person name="Rodriguez-Valera F."/>
            <person name="Lopez-Garcia P."/>
        </authorList>
    </citation>
    <scope>NUCLEOTIDE SEQUENCE</scope>
</reference>
<name>A0A075FW56_9EURY</name>
<dbReference type="AlphaFoldDB" id="A0A075FW56"/>
<dbReference type="EMBL" id="KF900455">
    <property type="protein sequence ID" value="AIE95568.1"/>
    <property type="molecule type" value="Genomic_DNA"/>
</dbReference>
<feature type="compositionally biased region" description="Basic residues" evidence="1">
    <location>
        <begin position="177"/>
        <end position="187"/>
    </location>
</feature>
<feature type="region of interest" description="Disordered" evidence="1">
    <location>
        <begin position="177"/>
        <end position="214"/>
    </location>
</feature>
<organism evidence="2">
    <name type="scientific">uncultured marine group II/III euryarchaeote AD1000_68_A10</name>
    <dbReference type="NCBI Taxonomy" id="1457799"/>
    <lineage>
        <taxon>Archaea</taxon>
        <taxon>Methanobacteriati</taxon>
        <taxon>Methanobacteriota</taxon>
        <taxon>environmental samples</taxon>
    </lineage>
</organism>
<proteinExistence type="predicted"/>